<dbReference type="RefSeq" id="WP_320325224.1">
    <property type="nucleotide sequence ID" value="NZ_JALBUS010000004.1"/>
</dbReference>
<dbReference type="GO" id="GO:0032259">
    <property type="term" value="P:methylation"/>
    <property type="evidence" value="ECO:0007669"/>
    <property type="project" value="UniProtKB-KW"/>
</dbReference>
<gene>
    <name evidence="7" type="primary">rlmD</name>
    <name evidence="7" type="ORF">MOZ64_03515</name>
</gene>
<feature type="binding site" evidence="4">
    <location>
        <position position="265"/>
    </location>
    <ligand>
        <name>S-adenosyl-L-methionine</name>
        <dbReference type="ChEBI" id="CHEBI:59789"/>
    </ligand>
</feature>
<dbReference type="InterPro" id="IPR010280">
    <property type="entry name" value="U5_MeTrfase_fam"/>
</dbReference>
<feature type="binding site" evidence="4">
    <location>
        <position position="315"/>
    </location>
    <ligand>
        <name>S-adenosyl-L-methionine</name>
        <dbReference type="ChEBI" id="CHEBI:59789"/>
    </ligand>
</feature>
<dbReference type="Pfam" id="PF01938">
    <property type="entry name" value="TRAM"/>
    <property type="match status" value="1"/>
</dbReference>
<keyword evidence="3 4" id="KW-0949">S-adenosyl-L-methionine</keyword>
<evidence type="ECO:0000259" key="6">
    <source>
        <dbReference type="PROSITE" id="PS50926"/>
    </source>
</evidence>
<dbReference type="NCBIfam" id="TIGR00479">
    <property type="entry name" value="rumA"/>
    <property type="match status" value="1"/>
</dbReference>
<dbReference type="CDD" id="cd02440">
    <property type="entry name" value="AdoMet_MTases"/>
    <property type="match status" value="1"/>
</dbReference>
<dbReference type="InterPro" id="IPR002792">
    <property type="entry name" value="TRAM_dom"/>
</dbReference>
<dbReference type="SUPFAM" id="SSF50249">
    <property type="entry name" value="Nucleic acid-binding proteins"/>
    <property type="match status" value="1"/>
</dbReference>
<dbReference type="PROSITE" id="PS51687">
    <property type="entry name" value="SAM_MT_RNA_M5U"/>
    <property type="match status" value="1"/>
</dbReference>
<name>A0ABU4WK22_9FIRM</name>
<evidence type="ECO:0000256" key="3">
    <source>
        <dbReference type="ARBA" id="ARBA00022691"/>
    </source>
</evidence>
<evidence type="ECO:0000256" key="1">
    <source>
        <dbReference type="ARBA" id="ARBA00022603"/>
    </source>
</evidence>
<organism evidence="7 8">
    <name type="scientific">Absicoccus intestinalis</name>
    <dbReference type="NCBI Taxonomy" id="2926319"/>
    <lineage>
        <taxon>Bacteria</taxon>
        <taxon>Bacillati</taxon>
        <taxon>Bacillota</taxon>
        <taxon>Erysipelotrichia</taxon>
        <taxon>Erysipelotrichales</taxon>
        <taxon>Erysipelotrichaceae</taxon>
        <taxon>Absicoccus</taxon>
    </lineage>
</organism>
<proteinExistence type="inferred from homology"/>
<reference evidence="7 8" key="1">
    <citation type="submission" date="2022-03" db="EMBL/GenBank/DDBJ databases">
        <title>Novel taxa within the pig intestine.</title>
        <authorList>
            <person name="Wylensek D."/>
            <person name="Bishof K."/>
            <person name="Afrizal A."/>
            <person name="Clavel T."/>
        </authorList>
    </citation>
    <scope>NUCLEOTIDE SEQUENCE [LARGE SCALE GENOMIC DNA]</scope>
    <source>
        <strain evidence="7 8">Cla-KB-P134</strain>
    </source>
</reference>
<keyword evidence="8" id="KW-1185">Reference proteome</keyword>
<feature type="binding site" evidence="4">
    <location>
        <position position="294"/>
    </location>
    <ligand>
        <name>S-adenosyl-L-methionine</name>
        <dbReference type="ChEBI" id="CHEBI:59789"/>
    </ligand>
</feature>
<dbReference type="InterPro" id="IPR012340">
    <property type="entry name" value="NA-bd_OB-fold"/>
</dbReference>
<dbReference type="InterPro" id="IPR030390">
    <property type="entry name" value="MeTrfase_TrmA_AS"/>
</dbReference>
<dbReference type="PANTHER" id="PTHR11061:SF30">
    <property type="entry name" value="TRNA (URACIL(54)-C(5))-METHYLTRANSFERASE"/>
    <property type="match status" value="1"/>
</dbReference>
<protein>
    <submittedName>
        <fullName evidence="7">23S rRNA (Uracil(1939)-C(5))-methyltransferase RlmD</fullName>
        <ecNumber evidence="7">2.1.1.190</ecNumber>
    </submittedName>
</protein>
<sequence>MKKNEVYTTQILDLTNMAYGVARIDGWVVFVPNVLAQEEVKVGITKVCKKYAYARLIEVIKPSPDRIEPVCPVAKTCGGCQLQHMRYPAQLAYKQKMVQDWMPEQEVRYPLGMNTPYAYRNKAQFPIQIHSDKVVMGFYRLHSNDIVPIQRCAIQDPVINDLYEWFQQHLTPRLAQGLRHIYIRYCSSTHQSQIVLIGQQKNDWEPLVKDCVATFDHVASIVYNRNTRKDNVILGEEYEVLYGKPYILATCFENQVRLHFKAFFQVNSMQMEVLYQQALQAACLDPSMTVIDLYAGTGTIGMMAASYVKQVIGVEIVPEAVENAKENYALNDLHNGSYYCMDASQFAHAMKEQKQNVDVVFVDPPRKGMNKQGIEDIAKLDPQRVIYVSCNPKTLARDIQSFAQVGYDCQYVQPVDLFCQTNGIECVAKLEKID</sequence>
<dbReference type="EC" id="2.1.1.190" evidence="7"/>
<comment type="caution">
    <text evidence="7">The sequence shown here is derived from an EMBL/GenBank/DDBJ whole genome shotgun (WGS) entry which is preliminary data.</text>
</comment>
<feature type="active site" description="Nucleophile" evidence="4">
    <location>
        <position position="390"/>
    </location>
</feature>
<dbReference type="Pfam" id="PF05958">
    <property type="entry name" value="tRNA_U5-meth_tr"/>
    <property type="match status" value="1"/>
</dbReference>
<feature type="active site" evidence="5">
    <location>
        <position position="390"/>
    </location>
</feature>
<dbReference type="Gene3D" id="3.40.50.150">
    <property type="entry name" value="Vaccinia Virus protein VP39"/>
    <property type="match status" value="1"/>
</dbReference>
<keyword evidence="1 4" id="KW-0489">Methyltransferase</keyword>
<comment type="similarity">
    <text evidence="4">Belongs to the class I-like SAM-binding methyltransferase superfamily. RNA M5U methyltransferase family.</text>
</comment>
<dbReference type="InterPro" id="IPR029063">
    <property type="entry name" value="SAM-dependent_MTases_sf"/>
</dbReference>
<dbReference type="PANTHER" id="PTHR11061">
    <property type="entry name" value="RNA M5U METHYLTRANSFERASE"/>
    <property type="match status" value="1"/>
</dbReference>
<dbReference type="EMBL" id="JALBUS010000004">
    <property type="protein sequence ID" value="MDX8416910.1"/>
    <property type="molecule type" value="Genomic_DNA"/>
</dbReference>
<dbReference type="Gene3D" id="2.40.50.140">
    <property type="entry name" value="Nucleic acid-binding proteins"/>
    <property type="match status" value="1"/>
</dbReference>
<accession>A0ABU4WK22</accession>
<evidence type="ECO:0000313" key="8">
    <source>
        <dbReference type="Proteomes" id="UP001285244"/>
    </source>
</evidence>
<evidence type="ECO:0000256" key="2">
    <source>
        <dbReference type="ARBA" id="ARBA00022679"/>
    </source>
</evidence>
<evidence type="ECO:0000256" key="4">
    <source>
        <dbReference type="PROSITE-ProRule" id="PRU01024"/>
    </source>
</evidence>
<dbReference type="PROSITE" id="PS01230">
    <property type="entry name" value="TRMA_1"/>
    <property type="match status" value="1"/>
</dbReference>
<dbReference type="Proteomes" id="UP001285244">
    <property type="component" value="Unassembled WGS sequence"/>
</dbReference>
<dbReference type="PROSITE" id="PS50926">
    <property type="entry name" value="TRAM"/>
    <property type="match status" value="1"/>
</dbReference>
<dbReference type="SUPFAM" id="SSF53335">
    <property type="entry name" value="S-adenosyl-L-methionine-dependent methyltransferases"/>
    <property type="match status" value="1"/>
</dbReference>
<evidence type="ECO:0000256" key="5">
    <source>
        <dbReference type="PROSITE-ProRule" id="PRU10015"/>
    </source>
</evidence>
<feature type="domain" description="TRAM" evidence="6">
    <location>
        <begin position="1"/>
        <end position="58"/>
    </location>
</feature>
<dbReference type="Gene3D" id="2.40.50.1070">
    <property type="match status" value="1"/>
</dbReference>
<dbReference type="GO" id="GO:0008168">
    <property type="term" value="F:methyltransferase activity"/>
    <property type="evidence" value="ECO:0007669"/>
    <property type="project" value="UniProtKB-KW"/>
</dbReference>
<feature type="binding site" evidence="4">
    <location>
        <position position="363"/>
    </location>
    <ligand>
        <name>S-adenosyl-L-methionine</name>
        <dbReference type="ChEBI" id="CHEBI:59789"/>
    </ligand>
</feature>
<evidence type="ECO:0000313" key="7">
    <source>
        <dbReference type="EMBL" id="MDX8416910.1"/>
    </source>
</evidence>
<keyword evidence="2 4" id="KW-0808">Transferase</keyword>